<reference evidence="1" key="1">
    <citation type="submission" date="2019-02" db="EMBL/GenBank/DDBJ databases">
        <authorList>
            <person name="Gruber-Vodicka R. H."/>
            <person name="Seah K. B. B."/>
        </authorList>
    </citation>
    <scope>NUCLEOTIDE SEQUENCE</scope>
    <source>
        <strain evidence="1">BECK_DK47</strain>
    </source>
</reference>
<name>A0A450SGC7_9GAMM</name>
<evidence type="ECO:0000313" key="1">
    <source>
        <dbReference type="EMBL" id="VFJ52041.1"/>
    </source>
</evidence>
<proteinExistence type="predicted"/>
<dbReference type="AlphaFoldDB" id="A0A450SGC7"/>
<protein>
    <submittedName>
        <fullName evidence="1">Uncharacterized protein</fullName>
    </submittedName>
</protein>
<dbReference type="EMBL" id="CAADEX010000035">
    <property type="protein sequence ID" value="VFJ52041.1"/>
    <property type="molecule type" value="Genomic_DNA"/>
</dbReference>
<gene>
    <name evidence="1" type="ORF">BECKDK2373B_GA0170837_103529</name>
</gene>
<sequence length="53" mass="5693">MGDSNNPEIQNQLVVGVLETLANTGESRSVANNKLKGRAPVLMEKLLIRTTDG</sequence>
<accession>A0A450SGC7</accession>
<organism evidence="1">
    <name type="scientific">Candidatus Kentrum sp. DK</name>
    <dbReference type="NCBI Taxonomy" id="2126562"/>
    <lineage>
        <taxon>Bacteria</taxon>
        <taxon>Pseudomonadati</taxon>
        <taxon>Pseudomonadota</taxon>
        <taxon>Gammaproteobacteria</taxon>
        <taxon>Candidatus Kentrum</taxon>
    </lineage>
</organism>